<comment type="caution">
    <text evidence="3">The sequence shown here is derived from an EMBL/GenBank/DDBJ whole genome shotgun (WGS) entry which is preliminary data.</text>
</comment>
<feature type="compositionally biased region" description="Pro residues" evidence="1">
    <location>
        <begin position="509"/>
        <end position="529"/>
    </location>
</feature>
<keyword evidence="2" id="KW-0812">Transmembrane</keyword>
<name>A0ABP6C1Z1_9ACTN</name>
<proteinExistence type="predicted"/>
<evidence type="ECO:0000256" key="1">
    <source>
        <dbReference type="SAM" id="MobiDB-lite"/>
    </source>
</evidence>
<feature type="region of interest" description="Disordered" evidence="1">
    <location>
        <begin position="472"/>
        <end position="538"/>
    </location>
</feature>
<accession>A0ABP6C1Z1</accession>
<feature type="compositionally biased region" description="Basic residues" evidence="1">
    <location>
        <begin position="478"/>
        <end position="488"/>
    </location>
</feature>
<evidence type="ECO:0000256" key="2">
    <source>
        <dbReference type="SAM" id="Phobius"/>
    </source>
</evidence>
<dbReference type="Proteomes" id="UP001501509">
    <property type="component" value="Unassembled WGS sequence"/>
</dbReference>
<keyword evidence="2" id="KW-0472">Membrane</keyword>
<dbReference type="EMBL" id="BAAATD010000003">
    <property type="protein sequence ID" value="GAA2595500.1"/>
    <property type="molecule type" value="Genomic_DNA"/>
</dbReference>
<keyword evidence="2" id="KW-1133">Transmembrane helix</keyword>
<feature type="transmembrane region" description="Helical" evidence="2">
    <location>
        <begin position="435"/>
        <end position="458"/>
    </location>
</feature>
<evidence type="ECO:0000313" key="3">
    <source>
        <dbReference type="EMBL" id="GAA2595500.1"/>
    </source>
</evidence>
<evidence type="ECO:0000313" key="4">
    <source>
        <dbReference type="Proteomes" id="UP001501509"/>
    </source>
</evidence>
<keyword evidence="4" id="KW-1185">Reference proteome</keyword>
<reference evidence="4" key="1">
    <citation type="journal article" date="2019" name="Int. J. Syst. Evol. Microbiol.">
        <title>The Global Catalogue of Microorganisms (GCM) 10K type strain sequencing project: providing services to taxonomists for standard genome sequencing and annotation.</title>
        <authorList>
            <consortium name="The Broad Institute Genomics Platform"/>
            <consortium name="The Broad Institute Genome Sequencing Center for Infectious Disease"/>
            <person name="Wu L."/>
            <person name="Ma J."/>
        </authorList>
    </citation>
    <scope>NUCLEOTIDE SEQUENCE [LARGE SCALE GENOMIC DNA]</scope>
    <source>
        <strain evidence="4">JCM 6833</strain>
    </source>
</reference>
<feature type="compositionally biased region" description="Basic and acidic residues" evidence="1">
    <location>
        <begin position="497"/>
        <end position="508"/>
    </location>
</feature>
<gene>
    <name evidence="3" type="ORF">GCM10010411_31140</name>
</gene>
<protein>
    <submittedName>
        <fullName evidence="3">Uncharacterized protein</fullName>
    </submittedName>
</protein>
<organism evidence="3 4">
    <name type="scientific">Actinomadura fulvescens</name>
    <dbReference type="NCBI Taxonomy" id="46160"/>
    <lineage>
        <taxon>Bacteria</taxon>
        <taxon>Bacillati</taxon>
        <taxon>Actinomycetota</taxon>
        <taxon>Actinomycetes</taxon>
        <taxon>Streptosporangiales</taxon>
        <taxon>Thermomonosporaceae</taxon>
        <taxon>Actinomadura</taxon>
    </lineage>
</organism>
<sequence>MWATIAIVSIAGQIPPNWTISWIRTYDLGDLADIAPRDLLVAGSDGSGELLDVDAQAFFDIQTLRLGHVARYRMRPLAFDGVLRLRGGDRPVSGKVSVHLLVHASGFMVIRPTLRSGWLSAGGPVTAEVLGQLERAMWITGYPLRWHVPGGHVIEGSVRCVMNWVFFDLYERAHGVSDPERVAAWALEGIQGCDRLHDMYAEGFISYPFPGSFGAQFEIVNPALSPLVGGRETEGEWQRIIDYLMYPDRTDIRAAPINLGRETLDRWYLSENQALTLVPAGEPDPEMDVIDPDRTQLLEALGLRRAVLRCVQRDTQRVLTERLTVTRFQLERWQHMVASTTDDYVLHDRIGRLIEPIRLHNSDEILIRDLGDLERQVRANLAWFQERLDTLSAWTGGLVGASVGTVAMVLSLQEALKAMLSQTLDREPDKVFQDFGWLFALTMLTLMIVSFGIAVTVIRRVTRKLSPFSRRLPIRGGPRAKRRARAIRRSIAAQAERSARPDPPEPPERTPPPAPPVPPAIPPQSPPPLAEGEQPAEA</sequence>